<accession>A0A1X7U2B7</accession>
<reference evidence="10" key="2">
    <citation type="submission" date="2017-05" db="UniProtKB">
        <authorList>
            <consortium name="EnsemblMetazoa"/>
        </authorList>
    </citation>
    <scope>IDENTIFICATION</scope>
</reference>
<dbReference type="GO" id="GO:0046316">
    <property type="term" value="F:gluconokinase activity"/>
    <property type="evidence" value="ECO:0007669"/>
    <property type="project" value="UniProtKB-EC"/>
</dbReference>
<evidence type="ECO:0000256" key="9">
    <source>
        <dbReference type="ARBA" id="ARBA00048090"/>
    </source>
</evidence>
<evidence type="ECO:0000313" key="11">
    <source>
        <dbReference type="Proteomes" id="UP000007879"/>
    </source>
</evidence>
<dbReference type="KEGG" id="aqu:100641815"/>
<organism evidence="10">
    <name type="scientific">Amphimedon queenslandica</name>
    <name type="common">Sponge</name>
    <dbReference type="NCBI Taxonomy" id="400682"/>
    <lineage>
        <taxon>Eukaryota</taxon>
        <taxon>Metazoa</taxon>
        <taxon>Porifera</taxon>
        <taxon>Demospongiae</taxon>
        <taxon>Heteroscleromorpha</taxon>
        <taxon>Haplosclerida</taxon>
        <taxon>Niphatidae</taxon>
        <taxon>Amphimedon</taxon>
    </lineage>
</organism>
<keyword evidence="11" id="KW-1185">Reference proteome</keyword>
<dbReference type="eggNOG" id="KOG3354">
    <property type="taxonomic scope" value="Eukaryota"/>
</dbReference>
<dbReference type="OrthoDB" id="275177at2759"/>
<evidence type="ECO:0000256" key="7">
    <source>
        <dbReference type="ARBA" id="ARBA00022840"/>
    </source>
</evidence>
<dbReference type="PANTHER" id="PTHR43442:SF3">
    <property type="entry name" value="GLUCONOKINASE-RELATED"/>
    <property type="match status" value="1"/>
</dbReference>
<sequence length="224" mass="25022">MAASASMVIVVMGVCGVGKTTVGQALAEKLSCPFEDADSHHSSSNVEKMSQGIPLTDQDRLPWLISLHEKLYAWLKEEEDNQDMSDSASDKDTIRTREGATGRVRVGGVLACSALKRSYRDVLNGHKIESERQIEEKVQPLIDVRTKVLFVHLDGPPKLIKERMESRRGHYMPPSLLDTQLATLELPTHPNEFCIRCDIEENVTIIVDLIINKIQETTITLNIC</sequence>
<keyword evidence="5" id="KW-0547">Nucleotide-binding</keyword>
<keyword evidence="4" id="KW-0808">Transferase</keyword>
<comment type="similarity">
    <text evidence="2">Belongs to the gluconokinase GntK/GntV family.</text>
</comment>
<dbReference type="InterPro" id="IPR027417">
    <property type="entry name" value="P-loop_NTPase"/>
</dbReference>
<dbReference type="OMA" id="YEGDDYH"/>
<evidence type="ECO:0000313" key="10">
    <source>
        <dbReference type="EnsemblMetazoa" id="Aqu2.1.21803_001"/>
    </source>
</evidence>
<dbReference type="PANTHER" id="PTHR43442">
    <property type="entry name" value="GLUCONOKINASE-RELATED"/>
    <property type="match status" value="1"/>
</dbReference>
<gene>
    <name evidence="10" type="primary">100641815</name>
</gene>
<dbReference type="SUPFAM" id="SSF52540">
    <property type="entry name" value="P-loop containing nucleoside triphosphate hydrolases"/>
    <property type="match status" value="1"/>
</dbReference>
<proteinExistence type="inferred from homology"/>
<dbReference type="Pfam" id="PF13238">
    <property type="entry name" value="AAA_18"/>
    <property type="match status" value="1"/>
</dbReference>
<evidence type="ECO:0000256" key="2">
    <source>
        <dbReference type="ARBA" id="ARBA00008420"/>
    </source>
</evidence>
<evidence type="ECO:0000256" key="1">
    <source>
        <dbReference type="ARBA" id="ARBA00004875"/>
    </source>
</evidence>
<evidence type="ECO:0000256" key="3">
    <source>
        <dbReference type="ARBA" id="ARBA00012054"/>
    </source>
</evidence>
<protein>
    <recommendedName>
        <fullName evidence="3">gluconokinase</fullName>
        <ecNumber evidence="3">2.7.1.12</ecNumber>
    </recommendedName>
    <alternativeName>
        <fullName evidence="8">Gluconate kinase</fullName>
    </alternativeName>
</protein>
<dbReference type="Proteomes" id="UP000007879">
    <property type="component" value="Unassembled WGS sequence"/>
</dbReference>
<dbReference type="GO" id="GO:0005975">
    <property type="term" value="P:carbohydrate metabolic process"/>
    <property type="evidence" value="ECO:0007669"/>
    <property type="project" value="InterPro"/>
</dbReference>
<dbReference type="STRING" id="400682.A0A1X7U2B7"/>
<dbReference type="EnsemblMetazoa" id="Aqu2.1.21803_001">
    <property type="protein sequence ID" value="Aqu2.1.21803_001"/>
    <property type="gene ID" value="Aqu2.1.21803"/>
</dbReference>
<keyword evidence="7" id="KW-0067">ATP-binding</keyword>
<evidence type="ECO:0000256" key="4">
    <source>
        <dbReference type="ARBA" id="ARBA00022679"/>
    </source>
</evidence>
<keyword evidence="6" id="KW-0418">Kinase</keyword>
<dbReference type="UniPathway" id="UPA00792"/>
<name>A0A1X7U2B7_AMPQE</name>
<dbReference type="EnsemblMetazoa" id="XM_003389156.2">
    <property type="protein sequence ID" value="XP_003389204.1"/>
    <property type="gene ID" value="LOC100641815"/>
</dbReference>
<comment type="pathway">
    <text evidence="1">Carbohydrate acid metabolism; D-gluconate degradation.</text>
</comment>
<reference evidence="11" key="1">
    <citation type="journal article" date="2010" name="Nature">
        <title>The Amphimedon queenslandica genome and the evolution of animal complexity.</title>
        <authorList>
            <person name="Srivastava M."/>
            <person name="Simakov O."/>
            <person name="Chapman J."/>
            <person name="Fahey B."/>
            <person name="Gauthier M.E."/>
            <person name="Mitros T."/>
            <person name="Richards G.S."/>
            <person name="Conaco C."/>
            <person name="Dacre M."/>
            <person name="Hellsten U."/>
            <person name="Larroux C."/>
            <person name="Putnam N.H."/>
            <person name="Stanke M."/>
            <person name="Adamska M."/>
            <person name="Darling A."/>
            <person name="Degnan S.M."/>
            <person name="Oakley T.H."/>
            <person name="Plachetzki D.C."/>
            <person name="Zhai Y."/>
            <person name="Adamski M."/>
            <person name="Calcino A."/>
            <person name="Cummins S.F."/>
            <person name="Goodstein D.M."/>
            <person name="Harris C."/>
            <person name="Jackson D.J."/>
            <person name="Leys S.P."/>
            <person name="Shu S."/>
            <person name="Woodcroft B.J."/>
            <person name="Vervoort M."/>
            <person name="Kosik K.S."/>
            <person name="Manning G."/>
            <person name="Degnan B.M."/>
            <person name="Rokhsar D.S."/>
        </authorList>
    </citation>
    <scope>NUCLEOTIDE SEQUENCE [LARGE SCALE GENOMIC DNA]</scope>
</reference>
<dbReference type="GO" id="GO:0005737">
    <property type="term" value="C:cytoplasm"/>
    <property type="evidence" value="ECO:0007669"/>
    <property type="project" value="TreeGrafter"/>
</dbReference>
<dbReference type="Gene3D" id="3.40.50.300">
    <property type="entry name" value="P-loop containing nucleotide triphosphate hydrolases"/>
    <property type="match status" value="1"/>
</dbReference>
<dbReference type="InterPro" id="IPR006001">
    <property type="entry name" value="Therm_gnt_kin"/>
</dbReference>
<comment type="catalytic activity">
    <reaction evidence="9">
        <text>D-gluconate + ATP = 6-phospho-D-gluconate + ADP + H(+)</text>
        <dbReference type="Rhea" id="RHEA:19433"/>
        <dbReference type="ChEBI" id="CHEBI:15378"/>
        <dbReference type="ChEBI" id="CHEBI:18391"/>
        <dbReference type="ChEBI" id="CHEBI:30616"/>
        <dbReference type="ChEBI" id="CHEBI:58759"/>
        <dbReference type="ChEBI" id="CHEBI:456216"/>
        <dbReference type="EC" id="2.7.1.12"/>
    </reaction>
</comment>
<dbReference type="CDD" id="cd02021">
    <property type="entry name" value="GntK"/>
    <property type="match status" value="1"/>
</dbReference>
<evidence type="ECO:0000256" key="8">
    <source>
        <dbReference type="ARBA" id="ARBA00029835"/>
    </source>
</evidence>
<dbReference type="EC" id="2.7.1.12" evidence="3"/>
<dbReference type="AlphaFoldDB" id="A0A1X7U2B7"/>
<dbReference type="GO" id="GO:0005524">
    <property type="term" value="F:ATP binding"/>
    <property type="evidence" value="ECO:0007669"/>
    <property type="project" value="UniProtKB-KW"/>
</dbReference>
<dbReference type="InParanoid" id="A0A1X7U2B7"/>
<evidence type="ECO:0000256" key="6">
    <source>
        <dbReference type="ARBA" id="ARBA00022777"/>
    </source>
</evidence>
<evidence type="ECO:0000256" key="5">
    <source>
        <dbReference type="ARBA" id="ARBA00022741"/>
    </source>
</evidence>